<dbReference type="Pfam" id="PF03803">
    <property type="entry name" value="Scramblase"/>
    <property type="match status" value="1"/>
</dbReference>
<keyword evidence="4" id="KW-1185">Reference proteome</keyword>
<dbReference type="EMBL" id="KQ981486">
    <property type="protein sequence ID" value="KYN41431.1"/>
    <property type="molecule type" value="Genomic_DNA"/>
</dbReference>
<evidence type="ECO:0000256" key="2">
    <source>
        <dbReference type="RuleBase" id="RU363116"/>
    </source>
</evidence>
<evidence type="ECO:0000256" key="1">
    <source>
        <dbReference type="ARBA" id="ARBA00005350"/>
    </source>
</evidence>
<evidence type="ECO:0000313" key="3">
    <source>
        <dbReference type="EMBL" id="KYN41431.1"/>
    </source>
</evidence>
<dbReference type="GO" id="GO:0017128">
    <property type="term" value="F:phospholipid scramblase activity"/>
    <property type="evidence" value="ECO:0007669"/>
    <property type="project" value="InterPro"/>
</dbReference>
<keyword evidence="2" id="KW-0449">Lipoprotein</keyword>
<comment type="similarity">
    <text evidence="1 2">Belongs to the phospholipid scramblase family.</text>
</comment>
<comment type="function">
    <text evidence="2">May mediate accelerated ATP-independent bidirectional transbilayer migration of phospholipids upon binding calcium ions that results in a loss of phospholipid asymmetry in the plasma membrane.</text>
</comment>
<accession>A0A151JYG8</accession>
<comment type="cofactor">
    <cofactor evidence="2">
        <name>Ca(2+)</name>
        <dbReference type="ChEBI" id="CHEBI:29108"/>
    </cofactor>
</comment>
<protein>
    <recommendedName>
        <fullName evidence="2">Phospholipid scramblase</fullName>
    </recommendedName>
</protein>
<dbReference type="STRING" id="34720.A0A151JYG8"/>
<keyword evidence="2" id="KW-0564">Palmitate</keyword>
<dbReference type="PANTHER" id="PTHR23248">
    <property type="entry name" value="PHOSPHOLIPID SCRAMBLASE-RELATED"/>
    <property type="match status" value="1"/>
</dbReference>
<sequence>MRYTEADPMAERSYAQQLNDTSTNNGEQQSQATATNAATQTMELQENAPIIHANPTIITVQPGEGESRFRRPIPISTLDWISTPRSHLNAITGTQFLDGVEQLEIQQVIDLSTLLGRLDKGIQYRVKVPRAETLFLAMESKMETESRLCGWYKGFVLNVLDQCGETAFIIRKDPSLLHVPCSRQVNRRRQQTFPFSRLIRSFFAFPQRITVESANIIGSVEKNFSPIGPSFTVYNAIQEPLCNIYGPFTCDCCMFKEAQFQIVSLDGSHQVASLIHQWDHFAVDYILLLTFPVDTDVRLKSLLLGASFLIEYLYFHRIRRASRR</sequence>
<name>A0A151JYG8_9HYME</name>
<dbReference type="GO" id="GO:0005886">
    <property type="term" value="C:plasma membrane"/>
    <property type="evidence" value="ECO:0007669"/>
    <property type="project" value="TreeGrafter"/>
</dbReference>
<reference evidence="3 4" key="1">
    <citation type="submission" date="2016-03" db="EMBL/GenBank/DDBJ databases">
        <title>Trachymyrmex septentrionalis WGS genome.</title>
        <authorList>
            <person name="Nygaard S."/>
            <person name="Hu H."/>
            <person name="Boomsma J."/>
            <person name="Zhang G."/>
        </authorList>
    </citation>
    <scope>NUCLEOTIDE SEQUENCE [LARGE SCALE GENOMIC DNA]</scope>
    <source>
        <strain evidence="3">Tsep2-gDNA-1</strain>
        <tissue evidence="3">Whole body</tissue>
    </source>
</reference>
<evidence type="ECO:0000313" key="4">
    <source>
        <dbReference type="Proteomes" id="UP000078541"/>
    </source>
</evidence>
<keyword evidence="2" id="KW-0106">Calcium</keyword>
<organism evidence="3 4">
    <name type="scientific">Trachymyrmex septentrionalis</name>
    <dbReference type="NCBI Taxonomy" id="34720"/>
    <lineage>
        <taxon>Eukaryota</taxon>
        <taxon>Metazoa</taxon>
        <taxon>Ecdysozoa</taxon>
        <taxon>Arthropoda</taxon>
        <taxon>Hexapoda</taxon>
        <taxon>Insecta</taxon>
        <taxon>Pterygota</taxon>
        <taxon>Neoptera</taxon>
        <taxon>Endopterygota</taxon>
        <taxon>Hymenoptera</taxon>
        <taxon>Apocrita</taxon>
        <taxon>Aculeata</taxon>
        <taxon>Formicoidea</taxon>
        <taxon>Formicidae</taxon>
        <taxon>Myrmicinae</taxon>
        <taxon>Trachymyrmex</taxon>
    </lineage>
</organism>
<dbReference type="Proteomes" id="UP000078541">
    <property type="component" value="Unassembled WGS sequence"/>
</dbReference>
<dbReference type="PANTHER" id="PTHR23248:SF4">
    <property type="entry name" value="PHOSPHOLIPID SCRAMBLASE"/>
    <property type="match status" value="1"/>
</dbReference>
<proteinExistence type="inferred from homology"/>
<dbReference type="InterPro" id="IPR005552">
    <property type="entry name" value="Scramblase"/>
</dbReference>
<dbReference type="AlphaFoldDB" id="A0A151JYG8"/>
<gene>
    <name evidence="3" type="ORF">ALC56_04164</name>
</gene>